<dbReference type="EMBL" id="CP015243">
    <property type="protein sequence ID" value="ANF57227.1"/>
    <property type="molecule type" value="Genomic_DNA"/>
</dbReference>
<gene>
    <name evidence="2" type="ORF">A5892_06910</name>
</gene>
<organism evidence="2 3">
    <name type="scientific">Halotalea alkalilenta</name>
    <dbReference type="NCBI Taxonomy" id="376489"/>
    <lineage>
        <taxon>Bacteria</taxon>
        <taxon>Pseudomonadati</taxon>
        <taxon>Pseudomonadota</taxon>
        <taxon>Gammaproteobacteria</taxon>
        <taxon>Oceanospirillales</taxon>
        <taxon>Halomonadaceae</taxon>
        <taxon>Halotalea</taxon>
    </lineage>
</organism>
<evidence type="ECO:0000313" key="2">
    <source>
        <dbReference type="EMBL" id="ANF57227.1"/>
    </source>
</evidence>
<dbReference type="RefSeq" id="WP_064122183.1">
    <property type="nucleotide sequence ID" value="NZ_CP015243.1"/>
</dbReference>
<sequence>MAGKDDTRGADEEIELKLVFAPGGREALLLDPLLAALVPRPMRLGNRYYDTAERDLERARAALRLRQGEGDAVIQTLKSAGHGEGGLSRRGEWQWRLSEMRLDLDVLEALAGQAPSLAALADRALLERLRPVFITDFERIAFDIEHRGALIELAIDHGTIEVGEQRRSIDELELELKRGTPAALWSLAEQLAERVALRPSNASKASRAAALAHPPSGAGALPDRAPALFEAAIDALDRAADAQAPHDELAFAISALRRLADTAAEHAERANRLAERLQRHGGVLDAAGGRDALALARALAA</sequence>
<dbReference type="InterPro" id="IPR023577">
    <property type="entry name" value="CYTH_domain"/>
</dbReference>
<keyword evidence="3" id="KW-1185">Reference proteome</keyword>
<dbReference type="CDD" id="cd07756">
    <property type="entry name" value="CYTH-like_Pase_CHAD"/>
    <property type="match status" value="1"/>
</dbReference>
<dbReference type="InterPro" id="IPR033469">
    <property type="entry name" value="CYTH-like_dom_sf"/>
</dbReference>
<dbReference type="Gene3D" id="2.40.320.10">
    <property type="entry name" value="Hypothetical Protein Pfu-838710-001"/>
    <property type="match status" value="1"/>
</dbReference>
<dbReference type="Proteomes" id="UP000077875">
    <property type="component" value="Chromosome"/>
</dbReference>
<name>A0A172YDB1_9GAMM</name>
<protein>
    <recommendedName>
        <fullName evidence="1">CYTH domain-containing protein</fullName>
    </recommendedName>
</protein>
<dbReference type="PANTHER" id="PTHR39569">
    <property type="entry name" value="INORGANIC TRIPHOSPHATASE"/>
    <property type="match status" value="1"/>
</dbReference>
<dbReference type="KEGG" id="haa:A5892_06910"/>
<dbReference type="SMART" id="SM01118">
    <property type="entry name" value="CYTH"/>
    <property type="match status" value="1"/>
</dbReference>
<evidence type="ECO:0000313" key="3">
    <source>
        <dbReference type="Proteomes" id="UP000077875"/>
    </source>
</evidence>
<dbReference type="GO" id="GO:0046872">
    <property type="term" value="F:metal ion binding"/>
    <property type="evidence" value="ECO:0007669"/>
    <property type="project" value="TreeGrafter"/>
</dbReference>
<dbReference type="PANTHER" id="PTHR39569:SF1">
    <property type="entry name" value="INORGANIC TRIPHOSPHATASE"/>
    <property type="match status" value="1"/>
</dbReference>
<dbReference type="InterPro" id="IPR039013">
    <property type="entry name" value="YgiF"/>
</dbReference>
<dbReference type="PROSITE" id="PS51707">
    <property type="entry name" value="CYTH"/>
    <property type="match status" value="1"/>
</dbReference>
<dbReference type="AlphaFoldDB" id="A0A172YDB1"/>
<accession>A0A172YDB1</accession>
<dbReference type="STRING" id="376489.A5892_06910"/>
<proteinExistence type="predicted"/>
<evidence type="ECO:0000259" key="1">
    <source>
        <dbReference type="PROSITE" id="PS51707"/>
    </source>
</evidence>
<dbReference type="SUPFAM" id="SSF55154">
    <property type="entry name" value="CYTH-like phosphatases"/>
    <property type="match status" value="1"/>
</dbReference>
<reference evidence="2 3" key="1">
    <citation type="submission" date="2016-04" db="EMBL/GenBank/DDBJ databases">
        <title>Complete Genome Sequence of Halotalea alkalilenta IHB B 13600.</title>
        <authorList>
            <person name="Swarnkar M.K."/>
            <person name="Sharma A."/>
            <person name="Kaushal K."/>
            <person name="Soni R."/>
            <person name="Rana S."/>
            <person name="Singh A.K."/>
            <person name="Gulati A."/>
        </authorList>
    </citation>
    <scope>NUCLEOTIDE SEQUENCE [LARGE SCALE GENOMIC DNA]</scope>
    <source>
        <strain evidence="2 3">IHB B 13600</strain>
    </source>
</reference>
<dbReference type="GO" id="GO:0050355">
    <property type="term" value="F:inorganic triphosphate phosphatase activity"/>
    <property type="evidence" value="ECO:0007669"/>
    <property type="project" value="InterPro"/>
</dbReference>
<feature type="domain" description="CYTH" evidence="1">
    <location>
        <begin position="11"/>
        <end position="215"/>
    </location>
</feature>
<dbReference type="Pfam" id="PF01928">
    <property type="entry name" value="CYTH"/>
    <property type="match status" value="1"/>
</dbReference>